<dbReference type="EMBL" id="LKCW01000022">
    <property type="protein sequence ID" value="KPM44188.1"/>
    <property type="molecule type" value="Genomic_DNA"/>
</dbReference>
<organism evidence="1 2">
    <name type="scientific">Neonectria ditissima</name>
    <dbReference type="NCBI Taxonomy" id="78410"/>
    <lineage>
        <taxon>Eukaryota</taxon>
        <taxon>Fungi</taxon>
        <taxon>Dikarya</taxon>
        <taxon>Ascomycota</taxon>
        <taxon>Pezizomycotina</taxon>
        <taxon>Sordariomycetes</taxon>
        <taxon>Hypocreomycetidae</taxon>
        <taxon>Hypocreales</taxon>
        <taxon>Nectriaceae</taxon>
        <taxon>Neonectria</taxon>
    </lineage>
</organism>
<evidence type="ECO:0000313" key="1">
    <source>
        <dbReference type="EMBL" id="KPM44188.1"/>
    </source>
</evidence>
<reference evidence="1 2" key="1">
    <citation type="submission" date="2015-09" db="EMBL/GenBank/DDBJ databases">
        <title>Draft genome of a European isolate of the apple canker pathogen Neonectria ditissima.</title>
        <authorList>
            <person name="Gomez-Cortecero A."/>
            <person name="Harrison R.J."/>
            <person name="Armitage A.D."/>
        </authorList>
    </citation>
    <scope>NUCLEOTIDE SEQUENCE [LARGE SCALE GENOMIC DNA]</scope>
    <source>
        <strain evidence="1 2">R09/05</strain>
    </source>
</reference>
<sequence>MCYINKQCAPIQEPDMIILTVFIFLLNRTHTQLSHHGETSVWITNTIVLHLIDQTRLDHDVMEHAPETSLAVYAAVSRKWQNIVEPIAFRHLNLTSIKLATTEADNRLAPARLVHTRFIRFDFEFPAHDLAAATDLVDHDNQLVFDSTVQQLFNLLARIPPHHTFDIMSQAFFHFTQRNGLYHFDLEGSIDSMILQPQSQNSNDKYYWPTLRSSQLEISPVLPSSQQIEILDSEEEVPESLNDLEEDEWETEFLEEECKRFFTAVYDQGIMD</sequence>
<dbReference type="AlphaFoldDB" id="A0A0N8H8C5"/>
<dbReference type="OrthoDB" id="4802432at2759"/>
<proteinExistence type="predicted"/>
<comment type="caution">
    <text evidence="1">The sequence shown here is derived from an EMBL/GenBank/DDBJ whole genome shotgun (WGS) entry which is preliminary data.</text>
</comment>
<dbReference type="STRING" id="78410.A0A0N8H8C5"/>
<accession>A0A0N8H8C5</accession>
<gene>
    <name evidence="1" type="ORF">AK830_g2335</name>
</gene>
<evidence type="ECO:0008006" key="3">
    <source>
        <dbReference type="Google" id="ProtNLM"/>
    </source>
</evidence>
<dbReference type="Proteomes" id="UP000050424">
    <property type="component" value="Unassembled WGS sequence"/>
</dbReference>
<evidence type="ECO:0000313" key="2">
    <source>
        <dbReference type="Proteomes" id="UP000050424"/>
    </source>
</evidence>
<protein>
    <recommendedName>
        <fullName evidence="3">F-box domain-containing protein</fullName>
    </recommendedName>
</protein>
<keyword evidence="2" id="KW-1185">Reference proteome</keyword>
<name>A0A0N8H8C5_9HYPO</name>